<name>M0ASS2_9EURY</name>
<feature type="compositionally biased region" description="Basic residues" evidence="1">
    <location>
        <begin position="21"/>
        <end position="32"/>
    </location>
</feature>
<evidence type="ECO:0000313" key="4">
    <source>
        <dbReference type="Proteomes" id="UP000011591"/>
    </source>
</evidence>
<dbReference type="Proteomes" id="UP000011591">
    <property type="component" value="Unassembled WGS sequence"/>
</dbReference>
<feature type="domain" description="DUF8160" evidence="2">
    <location>
        <begin position="43"/>
        <end position="170"/>
    </location>
</feature>
<dbReference type="Pfam" id="PF26492">
    <property type="entry name" value="DUF8160"/>
    <property type="match status" value="1"/>
</dbReference>
<feature type="compositionally biased region" description="Acidic residues" evidence="1">
    <location>
        <begin position="1"/>
        <end position="14"/>
    </location>
</feature>
<dbReference type="InterPro" id="IPR058474">
    <property type="entry name" value="DUF8160"/>
</dbReference>
<feature type="region of interest" description="Disordered" evidence="1">
    <location>
        <begin position="1"/>
        <end position="100"/>
    </location>
</feature>
<dbReference type="OrthoDB" id="351030at2157"/>
<dbReference type="RefSeq" id="WP_006666969.1">
    <property type="nucleotide sequence ID" value="NZ_AOIP01000042.1"/>
</dbReference>
<protein>
    <recommendedName>
        <fullName evidence="2">DUF8160 domain-containing protein</fullName>
    </recommendedName>
</protein>
<dbReference type="PATRIC" id="fig|1227491.4.peg.3651"/>
<evidence type="ECO:0000259" key="2">
    <source>
        <dbReference type="Pfam" id="PF26492"/>
    </source>
</evidence>
<proteinExistence type="predicted"/>
<evidence type="ECO:0000256" key="1">
    <source>
        <dbReference type="SAM" id="MobiDB-lite"/>
    </source>
</evidence>
<comment type="caution">
    <text evidence="3">The sequence shown here is derived from an EMBL/GenBank/DDBJ whole genome shotgun (WGS) entry which is preliminary data.</text>
</comment>
<reference evidence="3 4" key="1">
    <citation type="journal article" date="2014" name="PLoS Genet.">
        <title>Phylogenetically driven sequencing of extremely halophilic archaea reveals strategies for static and dynamic osmo-response.</title>
        <authorList>
            <person name="Becker E.A."/>
            <person name="Seitzer P.M."/>
            <person name="Tritt A."/>
            <person name="Larsen D."/>
            <person name="Krusor M."/>
            <person name="Yao A.I."/>
            <person name="Wu D."/>
            <person name="Madern D."/>
            <person name="Eisen J.A."/>
            <person name="Darling A.E."/>
            <person name="Facciotti M.T."/>
        </authorList>
    </citation>
    <scope>NUCLEOTIDE SEQUENCE [LARGE SCALE GENOMIC DNA]</scope>
    <source>
        <strain evidence="3 4">DSM 13077</strain>
    </source>
</reference>
<sequence length="181" mass="21028">MSDDDETLTEEDQERLERVQGKRKRRPRRQSKQGKQEPQEPQEEQSPQEEGNENENQQEAQQAPRAKQNQMETQTAQSTESEQEEQAQQATLEPVTQREHDTFYLSKDVRAELNAVYRRVALDVLEETGIDIENQSIGGRNRYFRPLALLVGARELQRMSSDELLEMIEDESLVDDLPAEE</sequence>
<feature type="compositionally biased region" description="Acidic residues" evidence="1">
    <location>
        <begin position="40"/>
        <end position="53"/>
    </location>
</feature>
<dbReference type="AlphaFoldDB" id="M0ASS2"/>
<feature type="compositionally biased region" description="Low complexity" evidence="1">
    <location>
        <begin position="72"/>
        <end position="91"/>
    </location>
</feature>
<accession>M0ASS2</accession>
<organism evidence="3 4">
    <name type="scientific">Natrialba aegyptia DSM 13077</name>
    <dbReference type="NCBI Taxonomy" id="1227491"/>
    <lineage>
        <taxon>Archaea</taxon>
        <taxon>Methanobacteriati</taxon>
        <taxon>Methanobacteriota</taxon>
        <taxon>Stenosarchaea group</taxon>
        <taxon>Halobacteria</taxon>
        <taxon>Halobacteriales</taxon>
        <taxon>Natrialbaceae</taxon>
        <taxon>Natrialba</taxon>
    </lineage>
</organism>
<feature type="compositionally biased region" description="Low complexity" evidence="1">
    <location>
        <begin position="54"/>
        <end position="64"/>
    </location>
</feature>
<gene>
    <name evidence="3" type="ORF">C480_17857</name>
</gene>
<dbReference type="EMBL" id="AOIP01000042">
    <property type="protein sequence ID" value="ELZ01575.1"/>
    <property type="molecule type" value="Genomic_DNA"/>
</dbReference>
<evidence type="ECO:0000313" key="3">
    <source>
        <dbReference type="EMBL" id="ELZ01575.1"/>
    </source>
</evidence>
<keyword evidence="4" id="KW-1185">Reference proteome</keyword>